<dbReference type="SMART" id="SM00448">
    <property type="entry name" value="REC"/>
    <property type="match status" value="1"/>
</dbReference>
<dbReference type="InterPro" id="IPR011006">
    <property type="entry name" value="CheY-like_superfamily"/>
</dbReference>
<gene>
    <name evidence="4" type="ORF">BVH74_03880</name>
</gene>
<organism evidence="4 5">
    <name type="scientific">Halopseudomonas phragmitis</name>
    <dbReference type="NCBI Taxonomy" id="1931241"/>
    <lineage>
        <taxon>Bacteria</taxon>
        <taxon>Pseudomonadati</taxon>
        <taxon>Pseudomonadota</taxon>
        <taxon>Gammaproteobacteria</taxon>
        <taxon>Pseudomonadales</taxon>
        <taxon>Pseudomonadaceae</taxon>
        <taxon>Halopseudomonas</taxon>
    </lineage>
</organism>
<dbReference type="Gene3D" id="3.40.50.2300">
    <property type="match status" value="1"/>
</dbReference>
<dbReference type="KEGG" id="ppha:BVH74_03880"/>
<evidence type="ECO:0000256" key="1">
    <source>
        <dbReference type="ARBA" id="ARBA00022553"/>
    </source>
</evidence>
<evidence type="ECO:0000259" key="3">
    <source>
        <dbReference type="PROSITE" id="PS50110"/>
    </source>
</evidence>
<dbReference type="PROSITE" id="PS50110">
    <property type="entry name" value="RESPONSE_REGULATORY"/>
    <property type="match status" value="1"/>
</dbReference>
<protein>
    <recommendedName>
        <fullName evidence="3">Response regulatory domain-containing protein</fullName>
    </recommendedName>
</protein>
<name>A0A1V0B1Y0_9GAMM</name>
<dbReference type="RefSeq" id="WP_080048797.1">
    <property type="nucleotide sequence ID" value="NZ_CP020100.1"/>
</dbReference>
<dbReference type="AlphaFoldDB" id="A0A1V0B1Y0"/>
<feature type="modified residue" description="4-aspartylphosphate" evidence="2">
    <location>
        <position position="56"/>
    </location>
</feature>
<dbReference type="Proteomes" id="UP000243488">
    <property type="component" value="Chromosome"/>
</dbReference>
<accession>A0A1V0B1Y0</accession>
<evidence type="ECO:0000313" key="4">
    <source>
        <dbReference type="EMBL" id="AQZ93942.1"/>
    </source>
</evidence>
<proteinExistence type="predicted"/>
<evidence type="ECO:0000313" key="5">
    <source>
        <dbReference type="Proteomes" id="UP000243488"/>
    </source>
</evidence>
<dbReference type="PANTHER" id="PTHR44591:SF3">
    <property type="entry name" value="RESPONSE REGULATORY DOMAIN-CONTAINING PROTEIN"/>
    <property type="match status" value="1"/>
</dbReference>
<dbReference type="SUPFAM" id="SSF52172">
    <property type="entry name" value="CheY-like"/>
    <property type="match status" value="1"/>
</dbReference>
<dbReference type="PANTHER" id="PTHR44591">
    <property type="entry name" value="STRESS RESPONSE REGULATOR PROTEIN 1"/>
    <property type="match status" value="1"/>
</dbReference>
<keyword evidence="5" id="KW-1185">Reference proteome</keyword>
<keyword evidence="1 2" id="KW-0597">Phosphoprotein</keyword>
<dbReference type="EMBL" id="CP020100">
    <property type="protein sequence ID" value="AQZ93942.1"/>
    <property type="molecule type" value="Genomic_DNA"/>
</dbReference>
<dbReference type="InterPro" id="IPR050595">
    <property type="entry name" value="Bact_response_regulator"/>
</dbReference>
<evidence type="ECO:0000256" key="2">
    <source>
        <dbReference type="PROSITE-ProRule" id="PRU00169"/>
    </source>
</evidence>
<dbReference type="InterPro" id="IPR001789">
    <property type="entry name" value="Sig_transdc_resp-reg_receiver"/>
</dbReference>
<reference evidence="4 5" key="1">
    <citation type="submission" date="2017-03" db="EMBL/GenBank/DDBJ databases">
        <title>Complete genome sequence of the novel DNRA strain Pseudomonas sp. S-6-2 isolated from Chinese polluted river sediment. Journal of Biotechnology.</title>
        <authorList>
            <person name="Li J."/>
            <person name="Xiang F."/>
            <person name="Wang L."/>
            <person name="Xi L."/>
            <person name="Liu J."/>
        </authorList>
    </citation>
    <scope>NUCLEOTIDE SEQUENCE [LARGE SCALE GENOMIC DNA]</scope>
    <source>
        <strain evidence="4 5">S-6-2</strain>
    </source>
</reference>
<dbReference type="Pfam" id="PF00072">
    <property type="entry name" value="Response_reg"/>
    <property type="match status" value="1"/>
</dbReference>
<sequence length="130" mass="14168">MSQLQRILHIEDDPSIQEIARIALEVVGGFEVKTCDGGAAGLAAAEAFAPDLVLLDVMMPGMDGPQTLQRLRELPGLQYTPVVFMTAKVQSQEVEGYRALGAAGVITKPFDPMQLATEIRALWEQWNAED</sequence>
<feature type="domain" description="Response regulatory" evidence="3">
    <location>
        <begin position="6"/>
        <end position="123"/>
    </location>
</feature>
<dbReference type="GO" id="GO:0000160">
    <property type="term" value="P:phosphorelay signal transduction system"/>
    <property type="evidence" value="ECO:0007669"/>
    <property type="project" value="InterPro"/>
</dbReference>
<dbReference type="STRING" id="1931241.BVH74_03880"/>